<dbReference type="EMBL" id="JAJNDB010000001">
    <property type="protein sequence ID" value="MCD2192968.1"/>
    <property type="molecule type" value="Genomic_DNA"/>
</dbReference>
<name>A0ABS8P3Y9_9PSEU</name>
<evidence type="ECO:0000313" key="2">
    <source>
        <dbReference type="EMBL" id="MCD2192968.1"/>
    </source>
</evidence>
<organism evidence="2 3">
    <name type="scientific">Actinomycetospora endophytica</name>
    <dbReference type="NCBI Taxonomy" id="2291215"/>
    <lineage>
        <taxon>Bacteria</taxon>
        <taxon>Bacillati</taxon>
        <taxon>Actinomycetota</taxon>
        <taxon>Actinomycetes</taxon>
        <taxon>Pseudonocardiales</taxon>
        <taxon>Pseudonocardiaceae</taxon>
        <taxon>Actinomycetospora</taxon>
    </lineage>
</organism>
<dbReference type="Pfam" id="PF00350">
    <property type="entry name" value="Dynamin_N"/>
    <property type="match status" value="1"/>
</dbReference>
<keyword evidence="3" id="KW-1185">Reference proteome</keyword>
<feature type="domain" description="Dynamin N-terminal" evidence="1">
    <location>
        <begin position="40"/>
        <end position="175"/>
    </location>
</feature>
<dbReference type="InterPro" id="IPR027417">
    <property type="entry name" value="P-loop_NTPase"/>
</dbReference>
<proteinExistence type="predicted"/>
<dbReference type="Proteomes" id="UP001199469">
    <property type="component" value="Unassembled WGS sequence"/>
</dbReference>
<gene>
    <name evidence="2" type="ORF">LQ327_06145</name>
</gene>
<dbReference type="RefSeq" id="WP_230730625.1">
    <property type="nucleotide sequence ID" value="NZ_JAJNDB010000001.1"/>
</dbReference>
<reference evidence="2 3" key="1">
    <citation type="submission" date="2021-11" db="EMBL/GenBank/DDBJ databases">
        <title>Draft genome sequence of Actinomycetospora sp. SF1 isolated from the rhizosphere soil.</title>
        <authorList>
            <person name="Duangmal K."/>
            <person name="Chantavorakit T."/>
        </authorList>
    </citation>
    <scope>NUCLEOTIDE SEQUENCE [LARGE SCALE GENOMIC DNA]</scope>
    <source>
        <strain evidence="2 3">TBRC 5722</strain>
    </source>
</reference>
<dbReference type="InterPro" id="IPR045063">
    <property type="entry name" value="Dynamin_N"/>
</dbReference>
<sequence length="492" mass="50091">MGRWSQDTARACRAAAPAVALPTADALDAVAARAEGTPALVVTGPVSSGKSTLVNALVGRRVAPTGAGECTRLVARYVRGPVDRLDVVLADGTRRPLPLADGGRVPAAVRDRLGVDPADVDHLLVTLTSDALDGLTVVDTPGAGSARRRGPALPDDAEAALVVLPSSARADEVDRLAGAARHGPAGVVAVLGRADTVGSADDAATAATTLGHRLGARLGPVTPVVGLLAETATTGALRAEDRHALAALTGADPAAVDAALADPELFARADLPVGVPARMRLLELLDRRGITLAVGVLRERPEAGVGDIAAALLGASGLDRVVERLRTGVRERADLLAAAAGERRVAGLLDAERAAVRADRDAGRPTAAGARDLARLGDLLEDLRARPLHLELALAEAGARARSGAVELPEELAADLEVLAGAGVAAPDRSRLADLARRVGLADAGAGELAGHAARRAAAWRSYATWGTPPARSDVADAVHRGWARLWGELTG</sequence>
<dbReference type="SUPFAM" id="SSF52540">
    <property type="entry name" value="P-loop containing nucleoside triphosphate hydrolases"/>
    <property type="match status" value="1"/>
</dbReference>
<evidence type="ECO:0000259" key="1">
    <source>
        <dbReference type="Pfam" id="PF00350"/>
    </source>
</evidence>
<accession>A0ABS8P3Y9</accession>
<dbReference type="Gene3D" id="3.40.50.300">
    <property type="entry name" value="P-loop containing nucleotide triphosphate hydrolases"/>
    <property type="match status" value="1"/>
</dbReference>
<comment type="caution">
    <text evidence="2">The sequence shown here is derived from an EMBL/GenBank/DDBJ whole genome shotgun (WGS) entry which is preliminary data.</text>
</comment>
<evidence type="ECO:0000313" key="3">
    <source>
        <dbReference type="Proteomes" id="UP001199469"/>
    </source>
</evidence>
<protein>
    <submittedName>
        <fullName evidence="2">Dynamin family protein</fullName>
    </submittedName>
</protein>